<feature type="transmembrane region" description="Helical" evidence="1">
    <location>
        <begin position="20"/>
        <end position="43"/>
    </location>
</feature>
<accession>A0AA44CBW2</accession>
<evidence type="ECO:0000256" key="1">
    <source>
        <dbReference type="SAM" id="Phobius"/>
    </source>
</evidence>
<name>A0AA44CBW2_9HYPH</name>
<dbReference type="Pfam" id="PF05227">
    <property type="entry name" value="CHASE3"/>
    <property type="match status" value="1"/>
</dbReference>
<keyword evidence="4" id="KW-1185">Reference proteome</keyword>
<feature type="domain" description="CHASE3" evidence="2">
    <location>
        <begin position="48"/>
        <end position="182"/>
    </location>
</feature>
<sequence>MVDLSWRGLRSTYLTTPVLLRSIPVGIVIAAGVVATSWTHMLLSDHQDLVVHTYKAIDTTKDVLIGLDDAETGQRGYLLSGDRRYLDPYDKALTRLSDLRGTLKAHISDNAEQITRVATLNGMIDDKLGELRQAIEVHDTNGFEAARKQEISMMERATMDGIRRVIGSITESEKALLSARQSEVDRDETRIRIVAIFVGLASFLTRAAIELYLARRGMGGGGVPQRRKY</sequence>
<organism evidence="3 4">
    <name type="scientific">Ferranicluibacter rubi</name>
    <dbReference type="NCBI Taxonomy" id="2715133"/>
    <lineage>
        <taxon>Bacteria</taxon>
        <taxon>Pseudomonadati</taxon>
        <taxon>Pseudomonadota</taxon>
        <taxon>Alphaproteobacteria</taxon>
        <taxon>Hyphomicrobiales</taxon>
        <taxon>Rhizobiaceae</taxon>
        <taxon>Ferranicluibacter</taxon>
    </lineage>
</organism>
<proteinExistence type="predicted"/>
<keyword evidence="1" id="KW-0812">Transmembrane</keyword>
<gene>
    <name evidence="3" type="ORF">G8E10_16115</name>
</gene>
<dbReference type="InterPro" id="IPR007891">
    <property type="entry name" value="CHASE3"/>
</dbReference>
<keyword evidence="1" id="KW-0472">Membrane</keyword>
<dbReference type="AlphaFoldDB" id="A0AA44CBW2"/>
<dbReference type="CDD" id="cd19410">
    <property type="entry name" value="HK9-like_sensor"/>
    <property type="match status" value="1"/>
</dbReference>
<dbReference type="EMBL" id="JAANCM010000008">
    <property type="protein sequence ID" value="NHT77239.1"/>
    <property type="molecule type" value="Genomic_DNA"/>
</dbReference>
<evidence type="ECO:0000259" key="2">
    <source>
        <dbReference type="Pfam" id="PF05227"/>
    </source>
</evidence>
<reference evidence="3" key="1">
    <citation type="submission" date="2020-03" db="EMBL/GenBank/DDBJ databases">
        <title>Ferranicluibacter endophyticum gen. nov., sp. nov., a new genus isolated from Rubus ulmifolius Schott. stem.</title>
        <authorList>
            <person name="Roca-Couso R."/>
            <person name="Flores-Felix J.D."/>
            <person name="Igual J.M."/>
            <person name="Rivas R."/>
        </authorList>
    </citation>
    <scope>NUCLEOTIDE SEQUENCE</scope>
    <source>
        <strain evidence="3">CRRU44</strain>
    </source>
</reference>
<evidence type="ECO:0000313" key="4">
    <source>
        <dbReference type="Proteomes" id="UP001155840"/>
    </source>
</evidence>
<dbReference type="RefSeq" id="WP_110801392.1">
    <property type="nucleotide sequence ID" value="NZ_JAANCM010000008.1"/>
</dbReference>
<protein>
    <recommendedName>
        <fullName evidence="2">CHASE3 domain-containing protein</fullName>
    </recommendedName>
</protein>
<comment type="caution">
    <text evidence="3">The sequence shown here is derived from an EMBL/GenBank/DDBJ whole genome shotgun (WGS) entry which is preliminary data.</text>
</comment>
<keyword evidence="1" id="KW-1133">Transmembrane helix</keyword>
<evidence type="ECO:0000313" key="3">
    <source>
        <dbReference type="EMBL" id="NHT77239.1"/>
    </source>
</evidence>
<dbReference type="Proteomes" id="UP001155840">
    <property type="component" value="Unassembled WGS sequence"/>
</dbReference>